<dbReference type="InterPro" id="IPR036179">
    <property type="entry name" value="Ig-like_dom_sf"/>
</dbReference>
<evidence type="ECO:0000313" key="16">
    <source>
        <dbReference type="Proteomes" id="UP001066276"/>
    </source>
</evidence>
<dbReference type="GO" id="GO:0042130">
    <property type="term" value="P:negative regulation of T cell proliferation"/>
    <property type="evidence" value="ECO:0007669"/>
    <property type="project" value="TreeGrafter"/>
</dbReference>
<dbReference type="AlphaFoldDB" id="A0AAV7PBH8"/>
<evidence type="ECO:0000256" key="4">
    <source>
        <dbReference type="ARBA" id="ARBA00022729"/>
    </source>
</evidence>
<dbReference type="CDD" id="cd00096">
    <property type="entry name" value="Ig"/>
    <property type="match status" value="1"/>
</dbReference>
<dbReference type="InterPro" id="IPR007110">
    <property type="entry name" value="Ig-like_dom"/>
</dbReference>
<dbReference type="SUPFAM" id="SSF48726">
    <property type="entry name" value="Immunoglobulin"/>
    <property type="match status" value="2"/>
</dbReference>
<keyword evidence="7" id="KW-1015">Disulfide bond</keyword>
<evidence type="ECO:0000256" key="10">
    <source>
        <dbReference type="ARBA" id="ARBA00023319"/>
    </source>
</evidence>
<feature type="chain" id="PRO_5043989565" description="Ig-like domain-containing protein" evidence="13">
    <location>
        <begin position="24"/>
        <end position="288"/>
    </location>
</feature>
<dbReference type="GO" id="GO:0006955">
    <property type="term" value="P:immune response"/>
    <property type="evidence" value="ECO:0007669"/>
    <property type="project" value="TreeGrafter"/>
</dbReference>
<sequence length="288" mass="31574">MVYAWSLPLGLMISVSIMGAVLANSGMPQVTSHVGDNLHLECLVSVDNLPVNLSLLTVHWAKDGNIKATFENMELRVALSRLQLREHELEKGNASLVIGQVILADAGLYLCSVTYGNRKTTSQIRLKVEGTISSATEKVQEIVGKSGEGVQLWCLFQVTPASVAPGQLSARWTRKDGKSPSEQMSHTILNPPENMNKAWNATLVIEKLTPADAGLYHCTVTFQEKEEETCHLMLKVEDPKTRARIRHLPSEVEKPEEPMQRYLEVGMVLGVLVTACGVALVLAVCYKG</sequence>
<feature type="signal peptide" evidence="13">
    <location>
        <begin position="1"/>
        <end position="23"/>
    </location>
</feature>
<name>A0AAV7PBH8_PLEWA</name>
<evidence type="ECO:0000256" key="2">
    <source>
        <dbReference type="ARBA" id="ARBA00022475"/>
    </source>
</evidence>
<dbReference type="GO" id="GO:0009897">
    <property type="term" value="C:external side of plasma membrane"/>
    <property type="evidence" value="ECO:0007669"/>
    <property type="project" value="TreeGrafter"/>
</dbReference>
<dbReference type="PROSITE" id="PS50835">
    <property type="entry name" value="IG_LIKE"/>
    <property type="match status" value="2"/>
</dbReference>
<comment type="subcellular location">
    <subcellularLocation>
        <location evidence="1">Cell membrane</location>
        <topology evidence="1">Single-pass type I membrane protein</topology>
    </subcellularLocation>
</comment>
<keyword evidence="8" id="KW-0675">Receptor</keyword>
<evidence type="ECO:0000256" key="12">
    <source>
        <dbReference type="SAM" id="Phobius"/>
    </source>
</evidence>
<dbReference type="GO" id="GO:0042102">
    <property type="term" value="P:positive regulation of T cell proliferation"/>
    <property type="evidence" value="ECO:0007669"/>
    <property type="project" value="TreeGrafter"/>
</dbReference>
<evidence type="ECO:0000256" key="7">
    <source>
        <dbReference type="ARBA" id="ARBA00023157"/>
    </source>
</evidence>
<dbReference type="GO" id="GO:0071222">
    <property type="term" value="P:cellular response to lipopolysaccharide"/>
    <property type="evidence" value="ECO:0007669"/>
    <property type="project" value="TreeGrafter"/>
</dbReference>
<keyword evidence="2" id="KW-1003">Cell membrane</keyword>
<evidence type="ECO:0000256" key="13">
    <source>
        <dbReference type="SAM" id="SignalP"/>
    </source>
</evidence>
<dbReference type="Pfam" id="PF00047">
    <property type="entry name" value="ig"/>
    <property type="match status" value="1"/>
</dbReference>
<feature type="transmembrane region" description="Helical" evidence="12">
    <location>
        <begin position="265"/>
        <end position="286"/>
    </location>
</feature>
<evidence type="ECO:0000256" key="5">
    <source>
        <dbReference type="ARBA" id="ARBA00022989"/>
    </source>
</evidence>
<keyword evidence="16" id="KW-1185">Reference proteome</keyword>
<dbReference type="Proteomes" id="UP001066276">
    <property type="component" value="Chromosome 7"/>
</dbReference>
<protein>
    <recommendedName>
        <fullName evidence="14">Ig-like domain-containing protein</fullName>
    </recommendedName>
</protein>
<proteinExistence type="predicted"/>
<feature type="domain" description="Ig-like" evidence="14">
    <location>
        <begin position="137"/>
        <end position="229"/>
    </location>
</feature>
<reference evidence="15" key="1">
    <citation type="journal article" date="2022" name="bioRxiv">
        <title>Sequencing and chromosome-scale assembly of the giantPleurodeles waltlgenome.</title>
        <authorList>
            <person name="Brown T."/>
            <person name="Elewa A."/>
            <person name="Iarovenko S."/>
            <person name="Subramanian E."/>
            <person name="Araus A.J."/>
            <person name="Petzold A."/>
            <person name="Susuki M."/>
            <person name="Suzuki K.-i.T."/>
            <person name="Hayashi T."/>
            <person name="Toyoda A."/>
            <person name="Oliveira C."/>
            <person name="Osipova E."/>
            <person name="Leigh N.D."/>
            <person name="Simon A."/>
            <person name="Yun M.H."/>
        </authorList>
    </citation>
    <scope>NUCLEOTIDE SEQUENCE</scope>
    <source>
        <strain evidence="15">20211129_DDA</strain>
        <tissue evidence="15">Liver</tissue>
    </source>
</reference>
<feature type="region of interest" description="Disordered" evidence="11">
    <location>
        <begin position="172"/>
        <end position="191"/>
    </location>
</feature>
<evidence type="ECO:0000256" key="8">
    <source>
        <dbReference type="ARBA" id="ARBA00023170"/>
    </source>
</evidence>
<dbReference type="PANTHER" id="PTHR25466:SF9">
    <property type="entry name" value="FIBRONECTIN TYPE-III DOMAIN-CONTAINING PROTEIN"/>
    <property type="match status" value="1"/>
</dbReference>
<evidence type="ECO:0000256" key="9">
    <source>
        <dbReference type="ARBA" id="ARBA00023180"/>
    </source>
</evidence>
<dbReference type="SMART" id="SM00409">
    <property type="entry name" value="IG"/>
    <property type="match status" value="2"/>
</dbReference>
<dbReference type="Gene3D" id="2.60.40.10">
    <property type="entry name" value="Immunoglobulins"/>
    <property type="match status" value="2"/>
</dbReference>
<keyword evidence="3 12" id="KW-0812">Transmembrane</keyword>
<accession>A0AAV7PBH8</accession>
<dbReference type="InterPro" id="IPR013783">
    <property type="entry name" value="Ig-like_fold"/>
</dbReference>
<keyword evidence="5 12" id="KW-1133">Transmembrane helix</keyword>
<gene>
    <name evidence="15" type="ORF">NDU88_003537</name>
</gene>
<dbReference type="EMBL" id="JANPWB010000011">
    <property type="protein sequence ID" value="KAJ1125099.1"/>
    <property type="molecule type" value="Genomic_DNA"/>
</dbReference>
<keyword evidence="4 13" id="KW-0732">Signal</keyword>
<comment type="caution">
    <text evidence="15">The sequence shown here is derived from an EMBL/GenBank/DDBJ whole genome shotgun (WGS) entry which is preliminary data.</text>
</comment>
<feature type="domain" description="Ig-like" evidence="14">
    <location>
        <begin position="8"/>
        <end position="127"/>
    </location>
</feature>
<dbReference type="GO" id="GO:0007166">
    <property type="term" value="P:cell surface receptor signaling pathway"/>
    <property type="evidence" value="ECO:0007669"/>
    <property type="project" value="TreeGrafter"/>
</dbReference>
<evidence type="ECO:0000259" key="14">
    <source>
        <dbReference type="PROSITE" id="PS50835"/>
    </source>
</evidence>
<evidence type="ECO:0000256" key="1">
    <source>
        <dbReference type="ARBA" id="ARBA00004251"/>
    </source>
</evidence>
<dbReference type="InterPro" id="IPR013151">
    <property type="entry name" value="Immunoglobulin_dom"/>
</dbReference>
<evidence type="ECO:0000313" key="15">
    <source>
        <dbReference type="EMBL" id="KAJ1125099.1"/>
    </source>
</evidence>
<organism evidence="15 16">
    <name type="scientific">Pleurodeles waltl</name>
    <name type="common">Iberian ribbed newt</name>
    <dbReference type="NCBI Taxonomy" id="8319"/>
    <lineage>
        <taxon>Eukaryota</taxon>
        <taxon>Metazoa</taxon>
        <taxon>Chordata</taxon>
        <taxon>Craniata</taxon>
        <taxon>Vertebrata</taxon>
        <taxon>Euteleostomi</taxon>
        <taxon>Amphibia</taxon>
        <taxon>Batrachia</taxon>
        <taxon>Caudata</taxon>
        <taxon>Salamandroidea</taxon>
        <taxon>Salamandridae</taxon>
        <taxon>Pleurodelinae</taxon>
        <taxon>Pleurodeles</taxon>
    </lineage>
</organism>
<keyword evidence="6 12" id="KW-0472">Membrane</keyword>
<keyword evidence="10" id="KW-0393">Immunoglobulin domain</keyword>
<dbReference type="InterPro" id="IPR003599">
    <property type="entry name" value="Ig_sub"/>
</dbReference>
<dbReference type="PANTHER" id="PTHR25466">
    <property type="entry name" value="T-LYMPHOCYTE ACTIVATION ANTIGEN"/>
    <property type="match status" value="1"/>
</dbReference>
<keyword evidence="9" id="KW-0325">Glycoprotein</keyword>
<evidence type="ECO:0000256" key="3">
    <source>
        <dbReference type="ARBA" id="ARBA00022692"/>
    </source>
</evidence>
<evidence type="ECO:0000256" key="11">
    <source>
        <dbReference type="SAM" id="MobiDB-lite"/>
    </source>
</evidence>
<evidence type="ECO:0000256" key="6">
    <source>
        <dbReference type="ARBA" id="ARBA00023136"/>
    </source>
</evidence>
<dbReference type="InterPro" id="IPR051713">
    <property type="entry name" value="T-cell_Activation_Regulation"/>
</dbReference>
<dbReference type="GO" id="GO:0031295">
    <property type="term" value="P:T cell costimulation"/>
    <property type="evidence" value="ECO:0007669"/>
    <property type="project" value="TreeGrafter"/>
</dbReference>